<evidence type="ECO:0000313" key="2">
    <source>
        <dbReference type="EMBL" id="KAJ7965962.1"/>
    </source>
</evidence>
<dbReference type="PANTHER" id="PTHR21234">
    <property type="entry name" value="PURINE NUCLEOSIDE PHOSPHORYLASE"/>
    <property type="match status" value="1"/>
</dbReference>
<comment type="caution">
    <text evidence="2">The sequence shown here is derived from an EMBL/GenBank/DDBJ whole genome shotgun (WGS) entry which is preliminary data.</text>
</comment>
<dbReference type="AlphaFoldDB" id="A0AAD7LX85"/>
<keyword evidence="3" id="KW-1185">Reference proteome</keyword>
<dbReference type="EMBL" id="JARAOO010000006">
    <property type="protein sequence ID" value="KAJ7965962.1"/>
    <property type="molecule type" value="Genomic_DNA"/>
</dbReference>
<dbReference type="InterPro" id="IPR035994">
    <property type="entry name" value="Nucleoside_phosphorylase_sf"/>
</dbReference>
<dbReference type="KEGG" id="qsa:O6P43_015513"/>
<accession>A0AAD7LX85</accession>
<name>A0AAD7LX85_QUISA</name>
<evidence type="ECO:0000313" key="3">
    <source>
        <dbReference type="Proteomes" id="UP001163823"/>
    </source>
</evidence>
<gene>
    <name evidence="2" type="ORF">O6P43_015513</name>
</gene>
<reference evidence="2" key="1">
    <citation type="journal article" date="2023" name="Science">
        <title>Elucidation of the pathway for biosynthesis of saponin adjuvants from the soapbark tree.</title>
        <authorList>
            <person name="Reed J."/>
            <person name="Orme A."/>
            <person name="El-Demerdash A."/>
            <person name="Owen C."/>
            <person name="Martin L.B.B."/>
            <person name="Misra R.C."/>
            <person name="Kikuchi S."/>
            <person name="Rejzek M."/>
            <person name="Martin A.C."/>
            <person name="Harkess A."/>
            <person name="Leebens-Mack J."/>
            <person name="Louveau T."/>
            <person name="Stephenson M.J."/>
            <person name="Osbourn A."/>
        </authorList>
    </citation>
    <scope>NUCLEOTIDE SEQUENCE</scope>
    <source>
        <strain evidence="2">S10</strain>
    </source>
</reference>
<evidence type="ECO:0000259" key="1">
    <source>
        <dbReference type="Pfam" id="PF01048"/>
    </source>
</evidence>
<dbReference type="SUPFAM" id="SSF53167">
    <property type="entry name" value="Purine and uridine phosphorylases"/>
    <property type="match status" value="1"/>
</dbReference>
<proteinExistence type="predicted"/>
<dbReference type="PANTHER" id="PTHR21234:SF19">
    <property type="entry name" value="BARK STORAGE PROTEIN B-LIKE"/>
    <property type="match status" value="1"/>
</dbReference>
<feature type="domain" description="Nucleoside phosphorylase" evidence="1">
    <location>
        <begin position="288"/>
        <end position="375"/>
    </location>
</feature>
<sequence length="378" mass="41686">MYLSINSASSSSASQTFLISQSILGARSLETMRAFYMFIFASILVNAQKGSCALTAKVHREIAEANRKGPYLGLVIPNLFKLSPLLQSSNFTPTNKTIDFAGKRFRFGIIGEKQVILVMTGLGMINAAITSQLLLSFFKIEGVIHYGIAGNANPSLNIGDVAIPQYWAHSALWNWQRYGKGAEDELALESNGDYTREIRYLKFANYTRINVSDSSPTSFSSYNNLLNNIWYQSEEVFPINGIPEERQHAFWVTVSSHYFNISQKLKDLQLEGCLNTTTCLSKTPTVVSVERGTSGSIYLDNAAYRSFIYQKFNVSPVDMESASVALICLQQNVPFIAFRALSDLAGGGSAQSNEADTFLPLAATNSVTVVLEFIKLLS</sequence>
<dbReference type="GO" id="GO:0009116">
    <property type="term" value="P:nucleoside metabolic process"/>
    <property type="evidence" value="ECO:0007669"/>
    <property type="project" value="InterPro"/>
</dbReference>
<organism evidence="2 3">
    <name type="scientific">Quillaja saponaria</name>
    <name type="common">Soap bark tree</name>
    <dbReference type="NCBI Taxonomy" id="32244"/>
    <lineage>
        <taxon>Eukaryota</taxon>
        <taxon>Viridiplantae</taxon>
        <taxon>Streptophyta</taxon>
        <taxon>Embryophyta</taxon>
        <taxon>Tracheophyta</taxon>
        <taxon>Spermatophyta</taxon>
        <taxon>Magnoliopsida</taxon>
        <taxon>eudicotyledons</taxon>
        <taxon>Gunneridae</taxon>
        <taxon>Pentapetalae</taxon>
        <taxon>rosids</taxon>
        <taxon>fabids</taxon>
        <taxon>Fabales</taxon>
        <taxon>Quillajaceae</taxon>
        <taxon>Quillaja</taxon>
    </lineage>
</organism>
<dbReference type="Gene3D" id="3.40.50.1580">
    <property type="entry name" value="Nucleoside phosphorylase domain"/>
    <property type="match status" value="1"/>
</dbReference>
<protein>
    <submittedName>
        <fullName evidence="2">Bark storage protein A</fullName>
    </submittedName>
</protein>
<dbReference type="CDD" id="cd09008">
    <property type="entry name" value="MTAN"/>
    <property type="match status" value="1"/>
</dbReference>
<dbReference type="Proteomes" id="UP001163823">
    <property type="component" value="Chromosome 6"/>
</dbReference>
<feature type="domain" description="Nucleoside phosphorylase" evidence="1">
    <location>
        <begin position="84"/>
        <end position="169"/>
    </location>
</feature>
<dbReference type="GO" id="GO:0003824">
    <property type="term" value="F:catalytic activity"/>
    <property type="evidence" value="ECO:0007669"/>
    <property type="project" value="InterPro"/>
</dbReference>
<dbReference type="Pfam" id="PF01048">
    <property type="entry name" value="PNP_UDP_1"/>
    <property type="match status" value="2"/>
</dbReference>
<dbReference type="InterPro" id="IPR000845">
    <property type="entry name" value="Nucleoside_phosphorylase_d"/>
</dbReference>